<dbReference type="RefSeq" id="XP_050551914.1">
    <property type="nucleotide sequence ID" value="XM_050695957.1"/>
</dbReference>
<evidence type="ECO:0000256" key="3">
    <source>
        <dbReference type="ARBA" id="ARBA00022729"/>
    </source>
</evidence>
<dbReference type="InterPro" id="IPR013098">
    <property type="entry name" value="Ig_I-set"/>
</dbReference>
<dbReference type="PROSITE" id="PS51257">
    <property type="entry name" value="PROKAR_LIPOPROTEIN"/>
    <property type="match status" value="1"/>
</dbReference>
<organism evidence="8 9">
    <name type="scientific">Spodoptera frugiperda</name>
    <name type="common">Fall armyworm</name>
    <dbReference type="NCBI Taxonomy" id="7108"/>
    <lineage>
        <taxon>Eukaryota</taxon>
        <taxon>Metazoa</taxon>
        <taxon>Ecdysozoa</taxon>
        <taxon>Arthropoda</taxon>
        <taxon>Hexapoda</taxon>
        <taxon>Insecta</taxon>
        <taxon>Pterygota</taxon>
        <taxon>Neoptera</taxon>
        <taxon>Endopterygota</taxon>
        <taxon>Lepidoptera</taxon>
        <taxon>Glossata</taxon>
        <taxon>Ditrysia</taxon>
        <taxon>Noctuoidea</taxon>
        <taxon>Noctuidae</taxon>
        <taxon>Amphipyrinae</taxon>
        <taxon>Spodoptera</taxon>
    </lineage>
</organism>
<keyword evidence="3 6" id="KW-0732">Signal</keyword>
<dbReference type="GeneID" id="126911062"/>
<protein>
    <submittedName>
        <fullName evidence="9">Hemicentin-1-like</fullName>
    </submittedName>
</protein>
<gene>
    <name evidence="9" type="primary">LOC126911062</name>
</gene>
<dbReference type="GO" id="GO:0030424">
    <property type="term" value="C:axon"/>
    <property type="evidence" value="ECO:0007669"/>
    <property type="project" value="TreeGrafter"/>
</dbReference>
<feature type="domain" description="Ig-like" evidence="7">
    <location>
        <begin position="776"/>
        <end position="865"/>
    </location>
</feature>
<dbReference type="GO" id="GO:0050808">
    <property type="term" value="P:synapse organization"/>
    <property type="evidence" value="ECO:0007669"/>
    <property type="project" value="TreeGrafter"/>
</dbReference>
<evidence type="ECO:0000259" key="7">
    <source>
        <dbReference type="PROSITE" id="PS50835"/>
    </source>
</evidence>
<proteinExistence type="predicted"/>
<name>A0A9R0EUV9_SPOFR</name>
<dbReference type="SMART" id="SM00409">
    <property type="entry name" value="IG"/>
    <property type="match status" value="5"/>
</dbReference>
<feature type="domain" description="Ig-like" evidence="7">
    <location>
        <begin position="494"/>
        <end position="579"/>
    </location>
</feature>
<dbReference type="InterPro" id="IPR036179">
    <property type="entry name" value="Ig-like_dom_sf"/>
</dbReference>
<dbReference type="PANTHER" id="PTHR45080:SF8">
    <property type="entry name" value="IG-LIKE DOMAIN-CONTAINING PROTEIN"/>
    <property type="match status" value="1"/>
</dbReference>
<keyword evidence="5" id="KW-0393">Immunoglobulin domain</keyword>
<feature type="domain" description="Ig-like" evidence="7">
    <location>
        <begin position="590"/>
        <end position="679"/>
    </location>
</feature>
<feature type="signal peptide" evidence="6">
    <location>
        <begin position="1"/>
        <end position="17"/>
    </location>
</feature>
<evidence type="ECO:0000313" key="8">
    <source>
        <dbReference type="Proteomes" id="UP000829999"/>
    </source>
</evidence>
<dbReference type="Pfam" id="PF25106">
    <property type="entry name" value="VWA_4"/>
    <property type="match status" value="1"/>
</dbReference>
<dbReference type="InterPro" id="IPR007110">
    <property type="entry name" value="Ig-like_dom"/>
</dbReference>
<dbReference type="GO" id="GO:0005886">
    <property type="term" value="C:plasma membrane"/>
    <property type="evidence" value="ECO:0007669"/>
    <property type="project" value="TreeGrafter"/>
</dbReference>
<evidence type="ECO:0000256" key="1">
    <source>
        <dbReference type="ARBA" id="ARBA00004613"/>
    </source>
</evidence>
<evidence type="ECO:0000256" key="5">
    <source>
        <dbReference type="ARBA" id="ARBA00023319"/>
    </source>
</evidence>
<dbReference type="Gene3D" id="2.60.40.10">
    <property type="entry name" value="Immunoglobulins"/>
    <property type="match status" value="5"/>
</dbReference>
<evidence type="ECO:0000313" key="9">
    <source>
        <dbReference type="RefSeq" id="XP_050551914.1"/>
    </source>
</evidence>
<dbReference type="GO" id="GO:0007156">
    <property type="term" value="P:homophilic cell adhesion via plasma membrane adhesion molecules"/>
    <property type="evidence" value="ECO:0007669"/>
    <property type="project" value="TreeGrafter"/>
</dbReference>
<dbReference type="InterPro" id="IPR003599">
    <property type="entry name" value="Ig_sub"/>
</dbReference>
<dbReference type="SUPFAM" id="SSF48726">
    <property type="entry name" value="Immunoglobulin"/>
    <property type="match status" value="5"/>
</dbReference>
<dbReference type="GO" id="GO:0008046">
    <property type="term" value="F:axon guidance receptor activity"/>
    <property type="evidence" value="ECO:0007669"/>
    <property type="project" value="TreeGrafter"/>
</dbReference>
<dbReference type="SMART" id="SM00408">
    <property type="entry name" value="IGc2"/>
    <property type="match status" value="5"/>
</dbReference>
<comment type="subcellular location">
    <subcellularLocation>
        <location evidence="1">Secreted</location>
    </subcellularLocation>
</comment>
<evidence type="ECO:0000256" key="6">
    <source>
        <dbReference type="SAM" id="SignalP"/>
    </source>
</evidence>
<dbReference type="InterPro" id="IPR050958">
    <property type="entry name" value="Cell_Adh-Cytoskel_Orgn"/>
</dbReference>
<dbReference type="Pfam" id="PF13927">
    <property type="entry name" value="Ig_3"/>
    <property type="match status" value="2"/>
</dbReference>
<dbReference type="InterPro" id="IPR003598">
    <property type="entry name" value="Ig_sub2"/>
</dbReference>
<reference evidence="9" key="1">
    <citation type="submission" date="2025-08" db="UniProtKB">
        <authorList>
            <consortium name="RefSeq"/>
        </authorList>
    </citation>
    <scope>IDENTIFICATION</scope>
    <source>
        <tissue evidence="9">Whole larval tissue</tissue>
    </source>
</reference>
<dbReference type="PANTHER" id="PTHR45080">
    <property type="entry name" value="CONTACTIN 5"/>
    <property type="match status" value="1"/>
</dbReference>
<keyword evidence="2" id="KW-0964">Secreted</keyword>
<dbReference type="AlphaFoldDB" id="A0A9R0EUV9"/>
<keyword evidence="4" id="KW-1015">Disulfide bond</keyword>
<dbReference type="GO" id="GO:0043025">
    <property type="term" value="C:neuronal cell body"/>
    <property type="evidence" value="ECO:0007669"/>
    <property type="project" value="TreeGrafter"/>
</dbReference>
<dbReference type="Proteomes" id="UP000829999">
    <property type="component" value="Chromosome 9"/>
</dbReference>
<feature type="domain" description="Ig-like" evidence="7">
    <location>
        <begin position="684"/>
        <end position="769"/>
    </location>
</feature>
<dbReference type="Pfam" id="PF07679">
    <property type="entry name" value="I-set"/>
    <property type="match status" value="3"/>
</dbReference>
<evidence type="ECO:0000256" key="2">
    <source>
        <dbReference type="ARBA" id="ARBA00022525"/>
    </source>
</evidence>
<dbReference type="PROSITE" id="PS50835">
    <property type="entry name" value="IG_LIKE"/>
    <property type="match status" value="5"/>
</dbReference>
<evidence type="ECO:0000256" key="4">
    <source>
        <dbReference type="ARBA" id="ARBA00023157"/>
    </source>
</evidence>
<feature type="domain" description="Ig-like" evidence="7">
    <location>
        <begin position="402"/>
        <end position="490"/>
    </location>
</feature>
<accession>A0A9R0EUV9</accession>
<feature type="chain" id="PRO_5040165524" evidence="6">
    <location>
        <begin position="18"/>
        <end position="865"/>
    </location>
</feature>
<dbReference type="OrthoDB" id="5985519at2759"/>
<dbReference type="InterPro" id="IPR013783">
    <property type="entry name" value="Ig-like_fold"/>
</dbReference>
<sequence>MWFKCLLYFGLTSLIGCEKSFTVVLDTTKSMLEEIVTIKVNLQSIVNMSGSDISNYILVPFNDPDVGTPIIVPTLPQFLTAVNAITVSGGQKCPENSLAGIEKALQISKPKSTIFMFTDAYAKDVSKLQSVETLCRSTRSQVMIFLSGFCSPELSPGVTDQVYYDVAKACSGSVLLLDTASLRQAFTFMKEVINETWTDIITYETFTENKQLTFSVDSFTKTWLLVVSGDNPRVDLTIPNTNQSVDKILDTRTTQVLRLSEPSAGEYTISVRCRNKTSATLYKRYELPLRFGFSTKTPRSMNETSTQPMPGRPNKILIDASQSKMKLEAIHLQVTNEVEKKVLELKENPSDLYLTEAFVGSDQEFRLWIKGYDLDTLKEIVVSSQSFVPQQVAVMDTTWIKPESQILDTEVKTIEFGFNATFACKVTGYPAPEVSWVNEEGETLPSETILLEVPSLYISYVTIENVTANSTIYCKSKNSEGDDSQSINFNVHRPYTFEVLQTPEDQTIEYGGEGKLFCQVSAYPVAETKWYHNDTIVTSSDEIQVDSETNALWIKNMTLNTYGEYKCELKNEVNEKTFTAFVNISGIEAPQVAVDTTNVVLKLGDWSYLECRIIKGKPSPMITWTFRSEDGYEFASLPDGVVADDGKLKIATAQPNHKGVYRCEASNVEGHHSADITVQLQYPPTITNGDQHTLTVKEEDDVVLPCKVDASPPATVRWEMSQDDVIISLDDRHRTDHRYTHRFKALWKDSGNYHCIAENSIGRAEKTITVNVLVAPYIEAPKEKTVLARTGGNLVLTCNVLFGNPVPSTKWEFIATDSSTKILLRGNSSSLLHLNNVSYKNEGSYLCIADNTVGNDSINIYVKIQ</sequence>
<dbReference type="InterPro" id="IPR056861">
    <property type="entry name" value="HMCN1-like_VWA"/>
</dbReference>
<keyword evidence="8" id="KW-1185">Reference proteome</keyword>